<feature type="domain" description="Penicillin-binding protein transpeptidase" evidence="18">
    <location>
        <begin position="392"/>
        <end position="634"/>
    </location>
</feature>
<comment type="similarity">
    <text evidence="4">In the N-terminal section; belongs to the glycosyltransferase 51 family.</text>
</comment>
<dbReference type="Proteomes" id="UP001203687">
    <property type="component" value="Unassembled WGS sequence"/>
</dbReference>
<dbReference type="PANTHER" id="PTHR32282">
    <property type="entry name" value="BINDING PROTEIN TRANSPEPTIDASE, PUTATIVE-RELATED"/>
    <property type="match status" value="1"/>
</dbReference>
<comment type="similarity">
    <text evidence="3">In the C-terminal section; belongs to the transpeptidase family.</text>
</comment>
<evidence type="ECO:0000259" key="18">
    <source>
        <dbReference type="Pfam" id="PF00905"/>
    </source>
</evidence>
<keyword evidence="11" id="KW-0133">Cell shape</keyword>
<accession>A0ABT0H7I4</accession>
<comment type="catalytic activity">
    <reaction evidence="17">
        <text>[GlcNAc-(1-&gt;4)-Mur2Ac(oyl-L-Ala-gamma-D-Glu-L-Lys-D-Ala-D-Ala)](n)-di-trans,octa-cis-undecaprenyl diphosphate + beta-D-GlcNAc-(1-&gt;4)-Mur2Ac(oyl-L-Ala-gamma-D-Glu-L-Lys-D-Ala-D-Ala)-di-trans,octa-cis-undecaprenyl diphosphate = [GlcNAc-(1-&gt;4)-Mur2Ac(oyl-L-Ala-gamma-D-Glu-L-Lys-D-Ala-D-Ala)](n+1)-di-trans,octa-cis-undecaprenyl diphosphate + di-trans,octa-cis-undecaprenyl diphosphate + H(+)</text>
        <dbReference type="Rhea" id="RHEA:23708"/>
        <dbReference type="Rhea" id="RHEA-COMP:9602"/>
        <dbReference type="Rhea" id="RHEA-COMP:9603"/>
        <dbReference type="ChEBI" id="CHEBI:15378"/>
        <dbReference type="ChEBI" id="CHEBI:58405"/>
        <dbReference type="ChEBI" id="CHEBI:60033"/>
        <dbReference type="ChEBI" id="CHEBI:78435"/>
        <dbReference type="EC" id="2.4.99.28"/>
    </reaction>
</comment>
<keyword evidence="21" id="KW-1185">Reference proteome</keyword>
<protein>
    <submittedName>
        <fullName evidence="20">Transglycosylase domain-containing protein</fullName>
    </submittedName>
</protein>
<evidence type="ECO:0000256" key="10">
    <source>
        <dbReference type="ARBA" id="ARBA00022801"/>
    </source>
</evidence>
<evidence type="ECO:0000259" key="19">
    <source>
        <dbReference type="Pfam" id="PF00912"/>
    </source>
</evidence>
<dbReference type="InterPro" id="IPR001264">
    <property type="entry name" value="Glyco_trans_51"/>
</dbReference>
<dbReference type="Gene3D" id="3.40.710.10">
    <property type="entry name" value="DD-peptidase/beta-lactamase superfamily"/>
    <property type="match status" value="2"/>
</dbReference>
<dbReference type="RefSeq" id="WP_248412345.1">
    <property type="nucleotide sequence ID" value="NZ_JALPQF010000004.1"/>
</dbReference>
<dbReference type="Pfam" id="PF00912">
    <property type="entry name" value="Transgly"/>
    <property type="match status" value="1"/>
</dbReference>
<evidence type="ECO:0000256" key="11">
    <source>
        <dbReference type="ARBA" id="ARBA00022960"/>
    </source>
</evidence>
<evidence type="ECO:0000256" key="12">
    <source>
        <dbReference type="ARBA" id="ARBA00022984"/>
    </source>
</evidence>
<evidence type="ECO:0000313" key="20">
    <source>
        <dbReference type="EMBL" id="MCK8480162.1"/>
    </source>
</evidence>
<evidence type="ECO:0000256" key="3">
    <source>
        <dbReference type="ARBA" id="ARBA00007090"/>
    </source>
</evidence>
<dbReference type="InterPro" id="IPR012338">
    <property type="entry name" value="Beta-lactam/transpept-like"/>
</dbReference>
<reference evidence="20" key="1">
    <citation type="submission" date="2022-04" db="EMBL/GenBank/DDBJ databases">
        <authorList>
            <person name="Ren T."/>
        </authorList>
    </citation>
    <scope>NUCLEOTIDE SEQUENCE</scope>
    <source>
        <strain evidence="20">F63249</strain>
    </source>
</reference>
<sequence>MLLLFWFSVYIGLWGTLPSGKDLKDIKQAEATLLLDANSELLGKYFIFDRQIVSYEDLPKHLVDALIATEDSRFYEHNGVDYTSLFRVFFKSILLQDNSSGGGSTISQQLVKNIYGREKHGWFSMPVNKVKEMIVAKRFESIYSKQEIIALYLNTVPFSENVFGIESASQRFFNTTTKDLSLAQSATLIGTLKAPHGYNPRLFPERSQLRRDVVLQQMEKYDYIDEALKKTTSDIPLETDYRKFNHTDGIAPYFREKIRLEVKRVLDSINTKDDTAYDLYKDGLKIHTTLDIAMQRYAETAMKTHMATLQNQFEKAYGTQAPWIKNTALIDSRIKGLKLYKTLKKKNWSDAQIMDSLQAKGNFRLFSWKGDLVEESSILDSLKHTMKFLNAGFVAVDPKSGAIKAYVGGIDFERFKYDHVSASKRQVGSTFKPLVYTTALEKGIEPCSYYPVKEVTYTNQKGWTPTNNGENETDRHLNFSLEKAISESVNTIAVKVLEDVGIEAVIEQAQKMGIKSPLPKVPSLALGTAELSMLELIEAYTSYVNEGRISKPFYITKIEDKTGQVIYESQQANESPEAFSKTTQQTMIEMMKSTINSGTAQRIRSRYGLQNDLAGKTGTTQNNKDGWFVGLSPKLVMLSWVGNDDHRIGFSNTSIGQGANSALPIVALFLKEMNTDNQFNAITQAKFEAPSEAVINALDCELEKRDGFLKRLFKKDKKEREFDSSSEVKKKKKKGIFNFLKKKQ</sequence>
<keyword evidence="13" id="KW-0472">Membrane</keyword>
<keyword evidence="14" id="KW-0511">Multifunctional enzyme</keyword>
<dbReference type="PANTHER" id="PTHR32282:SF11">
    <property type="entry name" value="PENICILLIN-BINDING PROTEIN 1B"/>
    <property type="match status" value="1"/>
</dbReference>
<evidence type="ECO:0000256" key="14">
    <source>
        <dbReference type="ARBA" id="ARBA00023268"/>
    </source>
</evidence>
<evidence type="ECO:0000256" key="5">
    <source>
        <dbReference type="ARBA" id="ARBA00022475"/>
    </source>
</evidence>
<dbReference type="InterPro" id="IPR050396">
    <property type="entry name" value="Glycosyltr_51/Transpeptidase"/>
</dbReference>
<gene>
    <name evidence="20" type="ORF">MUY34_05980</name>
</gene>
<feature type="domain" description="Glycosyl transferase family 51" evidence="19">
    <location>
        <begin position="49"/>
        <end position="219"/>
    </location>
</feature>
<evidence type="ECO:0000313" key="21">
    <source>
        <dbReference type="Proteomes" id="UP001203687"/>
    </source>
</evidence>
<comment type="catalytic activity">
    <reaction evidence="16">
        <text>Preferential cleavage: (Ac)2-L-Lys-D-Ala-|-D-Ala. Also transpeptidation of peptidyl-alanyl moieties that are N-acyl substituents of D-alanine.</text>
        <dbReference type="EC" id="3.4.16.4"/>
    </reaction>
</comment>
<evidence type="ECO:0000256" key="15">
    <source>
        <dbReference type="ARBA" id="ARBA00023316"/>
    </source>
</evidence>
<comment type="caution">
    <text evidence="20">The sequence shown here is derived from an EMBL/GenBank/DDBJ whole genome shotgun (WGS) entry which is preliminary data.</text>
</comment>
<dbReference type="SUPFAM" id="SSF53955">
    <property type="entry name" value="Lysozyme-like"/>
    <property type="match status" value="1"/>
</dbReference>
<dbReference type="EMBL" id="JALPQF010000004">
    <property type="protein sequence ID" value="MCK8480162.1"/>
    <property type="molecule type" value="Genomic_DNA"/>
</dbReference>
<keyword evidence="8" id="KW-0328">Glycosyltransferase</keyword>
<proteinExistence type="inferred from homology"/>
<dbReference type="Pfam" id="PF00905">
    <property type="entry name" value="Transpeptidase"/>
    <property type="match status" value="1"/>
</dbReference>
<dbReference type="Gene3D" id="1.10.3810.10">
    <property type="entry name" value="Biosynthetic peptidoglycan transglycosylase-like"/>
    <property type="match status" value="1"/>
</dbReference>
<keyword evidence="12" id="KW-0573">Peptidoglycan synthesis</keyword>
<dbReference type="InterPro" id="IPR001460">
    <property type="entry name" value="PCN-bd_Tpept"/>
</dbReference>
<evidence type="ECO:0000256" key="7">
    <source>
        <dbReference type="ARBA" id="ARBA00022670"/>
    </source>
</evidence>
<organism evidence="20 21">
    <name type="scientific">Psychroserpens algicola</name>
    <dbReference type="NCBI Taxonomy" id="1719034"/>
    <lineage>
        <taxon>Bacteria</taxon>
        <taxon>Pseudomonadati</taxon>
        <taxon>Bacteroidota</taxon>
        <taxon>Flavobacteriia</taxon>
        <taxon>Flavobacteriales</taxon>
        <taxon>Flavobacteriaceae</taxon>
        <taxon>Psychroserpens</taxon>
    </lineage>
</organism>
<dbReference type="InterPro" id="IPR023346">
    <property type="entry name" value="Lysozyme-like_dom_sf"/>
</dbReference>
<keyword evidence="6" id="KW-0121">Carboxypeptidase</keyword>
<evidence type="ECO:0000256" key="13">
    <source>
        <dbReference type="ARBA" id="ARBA00023136"/>
    </source>
</evidence>
<evidence type="ECO:0000256" key="17">
    <source>
        <dbReference type="ARBA" id="ARBA00049902"/>
    </source>
</evidence>
<evidence type="ECO:0000256" key="8">
    <source>
        <dbReference type="ARBA" id="ARBA00022676"/>
    </source>
</evidence>
<keyword evidence="9" id="KW-0808">Transferase</keyword>
<evidence type="ECO:0000256" key="2">
    <source>
        <dbReference type="ARBA" id="ARBA00004752"/>
    </source>
</evidence>
<evidence type="ECO:0000256" key="6">
    <source>
        <dbReference type="ARBA" id="ARBA00022645"/>
    </source>
</evidence>
<comment type="subcellular location">
    <subcellularLocation>
        <location evidence="1">Cell membrane</location>
    </subcellularLocation>
</comment>
<name>A0ABT0H7I4_9FLAO</name>
<keyword evidence="5" id="KW-1003">Cell membrane</keyword>
<keyword evidence="15" id="KW-0961">Cell wall biogenesis/degradation</keyword>
<keyword evidence="7" id="KW-0645">Protease</keyword>
<dbReference type="InterPro" id="IPR036950">
    <property type="entry name" value="PBP_transglycosylase"/>
</dbReference>
<evidence type="ECO:0000256" key="9">
    <source>
        <dbReference type="ARBA" id="ARBA00022679"/>
    </source>
</evidence>
<dbReference type="SUPFAM" id="SSF56601">
    <property type="entry name" value="beta-lactamase/transpeptidase-like"/>
    <property type="match status" value="1"/>
</dbReference>
<evidence type="ECO:0000256" key="4">
    <source>
        <dbReference type="ARBA" id="ARBA00007739"/>
    </source>
</evidence>
<keyword evidence="10" id="KW-0378">Hydrolase</keyword>
<evidence type="ECO:0000256" key="1">
    <source>
        <dbReference type="ARBA" id="ARBA00004236"/>
    </source>
</evidence>
<evidence type="ECO:0000256" key="16">
    <source>
        <dbReference type="ARBA" id="ARBA00034000"/>
    </source>
</evidence>
<comment type="pathway">
    <text evidence="2">Cell wall biogenesis; peptidoglycan biosynthesis.</text>
</comment>